<dbReference type="InterPro" id="IPR029281">
    <property type="entry name" value="FAM194_C"/>
</dbReference>
<gene>
    <name evidence="3" type="ORF">GRJ2_000476100</name>
</gene>
<protein>
    <submittedName>
        <fullName evidence="3">Glutamate-rich protein 6B</fullName>
    </submittedName>
</protein>
<evidence type="ECO:0000313" key="4">
    <source>
        <dbReference type="Proteomes" id="UP001623348"/>
    </source>
</evidence>
<name>A0ABC9W3J5_GRUJA</name>
<keyword evidence="4" id="KW-1185">Reference proteome</keyword>
<evidence type="ECO:0000259" key="2">
    <source>
        <dbReference type="Pfam" id="PF14977"/>
    </source>
</evidence>
<proteinExistence type="predicted"/>
<evidence type="ECO:0000313" key="3">
    <source>
        <dbReference type="EMBL" id="GAB0180108.1"/>
    </source>
</evidence>
<dbReference type="EMBL" id="BAAFJT010000001">
    <property type="protein sequence ID" value="GAB0180108.1"/>
    <property type="molecule type" value="Genomic_DNA"/>
</dbReference>
<dbReference type="PANTHER" id="PTHR23093:SF18">
    <property type="entry name" value="GLUTAMATE RICH 6"/>
    <property type="match status" value="1"/>
</dbReference>
<organism evidence="3 4">
    <name type="scientific">Grus japonensis</name>
    <name type="common">Japanese crane</name>
    <name type="synonym">Red-crowned crane</name>
    <dbReference type="NCBI Taxonomy" id="30415"/>
    <lineage>
        <taxon>Eukaryota</taxon>
        <taxon>Metazoa</taxon>
        <taxon>Chordata</taxon>
        <taxon>Craniata</taxon>
        <taxon>Vertebrata</taxon>
        <taxon>Euteleostomi</taxon>
        <taxon>Archelosauria</taxon>
        <taxon>Archosauria</taxon>
        <taxon>Dinosauria</taxon>
        <taxon>Saurischia</taxon>
        <taxon>Theropoda</taxon>
        <taxon>Coelurosauria</taxon>
        <taxon>Aves</taxon>
        <taxon>Neognathae</taxon>
        <taxon>Neoaves</taxon>
        <taxon>Gruiformes</taxon>
        <taxon>Gruidae</taxon>
        <taxon>Grus</taxon>
    </lineage>
</organism>
<dbReference type="PANTHER" id="PTHR23093">
    <property type="entry name" value="SIMILAR TO CHROMOSOME 3 OPEN READING FRAME 20"/>
    <property type="match status" value="1"/>
</dbReference>
<evidence type="ECO:0000256" key="1">
    <source>
        <dbReference type="SAM" id="MobiDB-lite"/>
    </source>
</evidence>
<feature type="compositionally biased region" description="Acidic residues" evidence="1">
    <location>
        <begin position="44"/>
        <end position="57"/>
    </location>
</feature>
<feature type="domain" description="FAM194 C-terminal" evidence="2">
    <location>
        <begin position="114"/>
        <end position="248"/>
    </location>
</feature>
<dbReference type="Proteomes" id="UP001623348">
    <property type="component" value="Unassembled WGS sequence"/>
</dbReference>
<sequence>MEDEMTQTEWSYSDESLAAREDAVEVLSRDTKVYPEAREKEGPVEAEEEAAAEDGEENNQAGLCEKEANWQLFLAKKPCSSLSSLPKRVQGQSQMRSHCPWEESMRMMGRQLPSAQASYPSGHVAILIMFSKEALFTYCVLEDSRYPGIRAAFRNHGHGVCIHPDGQLWATLDPCTGICLDQTGACQKRWKWHDFSHHVHSPPFQSITMKLNNYITIKILAQDQIDLLFTSSSDSIRFNVRSRLKVSTCCVILTDKPQDTE</sequence>
<feature type="region of interest" description="Disordered" evidence="1">
    <location>
        <begin position="1"/>
        <end position="59"/>
    </location>
</feature>
<dbReference type="Pfam" id="PF14977">
    <property type="entry name" value="FAM194"/>
    <property type="match status" value="1"/>
</dbReference>
<comment type="caution">
    <text evidence="3">The sequence shown here is derived from an EMBL/GenBank/DDBJ whole genome shotgun (WGS) entry which is preliminary data.</text>
</comment>
<feature type="compositionally biased region" description="Basic and acidic residues" evidence="1">
    <location>
        <begin position="17"/>
        <end position="43"/>
    </location>
</feature>
<accession>A0ABC9W3J5</accession>
<dbReference type="AlphaFoldDB" id="A0ABC9W3J5"/>
<reference evidence="3 4" key="1">
    <citation type="submission" date="2024-06" db="EMBL/GenBank/DDBJ databases">
        <title>The draft genome of Grus japonensis, version 3.</title>
        <authorList>
            <person name="Nabeshima K."/>
            <person name="Suzuki S."/>
            <person name="Onuma M."/>
        </authorList>
    </citation>
    <scope>NUCLEOTIDE SEQUENCE [LARGE SCALE GENOMIC DNA]</scope>
    <source>
        <strain evidence="3 4">451A</strain>
    </source>
</reference>